<reference evidence="9 10" key="1">
    <citation type="submission" date="2016-12" db="EMBL/GenBank/DDBJ databases">
        <title>Isolation and genomic insights into novel planktonic Zetaproteobacteria from stratified waters of the Chesapeake Bay.</title>
        <authorList>
            <person name="McAllister S.M."/>
            <person name="Kato S."/>
            <person name="Chan C.S."/>
            <person name="Chiu B.K."/>
            <person name="Field E.K."/>
        </authorList>
    </citation>
    <scope>NUCLEOTIDE SEQUENCE [LARGE SCALE GENOMIC DNA]</scope>
    <source>
        <strain evidence="9 10">CP-8</strain>
    </source>
</reference>
<keyword evidence="4 7" id="KW-0233">DNA recombination</keyword>
<dbReference type="SUPFAM" id="SSF50249">
    <property type="entry name" value="Nucleic acid-binding proteins"/>
    <property type="match status" value="1"/>
</dbReference>
<gene>
    <name evidence="7" type="primary">recO</name>
    <name evidence="9" type="ORF">Ga0123462_1377</name>
</gene>
<dbReference type="InterPro" id="IPR042242">
    <property type="entry name" value="RecO_C"/>
</dbReference>
<keyword evidence="10" id="KW-1185">Reference proteome</keyword>
<dbReference type="HAMAP" id="MF_00201">
    <property type="entry name" value="RecO"/>
    <property type="match status" value="1"/>
</dbReference>
<dbReference type="Pfam" id="PF11967">
    <property type="entry name" value="RecO_N"/>
    <property type="match status" value="1"/>
</dbReference>
<dbReference type="GO" id="GO:0043590">
    <property type="term" value="C:bacterial nucleoid"/>
    <property type="evidence" value="ECO:0007669"/>
    <property type="project" value="TreeGrafter"/>
</dbReference>
<name>A0A2K8L4I7_9PROT</name>
<dbReference type="RefSeq" id="WP_100265614.1">
    <property type="nucleotide sequence ID" value="NZ_CP018800.1"/>
</dbReference>
<dbReference type="PANTHER" id="PTHR33991:SF1">
    <property type="entry name" value="DNA REPAIR PROTEIN RECO"/>
    <property type="match status" value="1"/>
</dbReference>
<dbReference type="Gene3D" id="2.40.50.140">
    <property type="entry name" value="Nucleic acid-binding proteins"/>
    <property type="match status" value="1"/>
</dbReference>
<dbReference type="AlphaFoldDB" id="A0A2K8L4I7"/>
<dbReference type="GO" id="GO:0006310">
    <property type="term" value="P:DNA recombination"/>
    <property type="evidence" value="ECO:0007669"/>
    <property type="project" value="UniProtKB-UniRule"/>
</dbReference>
<comment type="function">
    <text evidence="7">Involved in DNA repair and RecF pathway recombination.</text>
</comment>
<keyword evidence="3 7" id="KW-0227">DNA damage</keyword>
<evidence type="ECO:0000256" key="3">
    <source>
        <dbReference type="ARBA" id="ARBA00022763"/>
    </source>
</evidence>
<evidence type="ECO:0000256" key="5">
    <source>
        <dbReference type="ARBA" id="ARBA00023204"/>
    </source>
</evidence>
<evidence type="ECO:0000256" key="4">
    <source>
        <dbReference type="ARBA" id="ARBA00023172"/>
    </source>
</evidence>
<dbReference type="EMBL" id="CP018800">
    <property type="protein sequence ID" value="ATX82240.1"/>
    <property type="molecule type" value="Genomic_DNA"/>
</dbReference>
<dbReference type="InterPro" id="IPR003717">
    <property type="entry name" value="RecO"/>
</dbReference>
<protein>
    <recommendedName>
        <fullName evidence="2 7">DNA repair protein RecO</fullName>
    </recommendedName>
    <alternativeName>
        <fullName evidence="6 7">Recombination protein O</fullName>
    </alternativeName>
</protein>
<dbReference type="InterPro" id="IPR012340">
    <property type="entry name" value="NA-bd_OB-fold"/>
</dbReference>
<evidence type="ECO:0000256" key="7">
    <source>
        <dbReference type="HAMAP-Rule" id="MF_00201"/>
    </source>
</evidence>
<evidence type="ECO:0000313" key="10">
    <source>
        <dbReference type="Proteomes" id="UP000231637"/>
    </source>
</evidence>
<dbReference type="InterPro" id="IPR037278">
    <property type="entry name" value="ARFGAP/RecO"/>
</dbReference>
<dbReference type="PANTHER" id="PTHR33991">
    <property type="entry name" value="DNA REPAIR PROTEIN RECO"/>
    <property type="match status" value="1"/>
</dbReference>
<accession>A0A2K8L4I7</accession>
<dbReference type="OrthoDB" id="9804792at2"/>
<dbReference type="GO" id="GO:0006302">
    <property type="term" value="P:double-strand break repair"/>
    <property type="evidence" value="ECO:0007669"/>
    <property type="project" value="TreeGrafter"/>
</dbReference>
<dbReference type="Pfam" id="PF02565">
    <property type="entry name" value="RecO_C"/>
    <property type="match status" value="1"/>
</dbReference>
<sequence>MSEATDQALLVRRIPYGDTSLICHFFTEKHGRIALMARGARRPKSSFRATLEPLYELQISWHPGRSGMGTLTDVNRGRALLNPAQVLDGQELVAIASRLFQEGDLHGFNELNSGFEVLSSCSQQPLPAAVWKLLEQTGWLGDMSHCWLCSVHVEGSMYWSEGHLLCSACGKGMEISAGLRKSIAALMHGERVLLSEQNAVRWREMIRLILQQHGVKATDSFKC</sequence>
<dbReference type="Proteomes" id="UP000231637">
    <property type="component" value="Chromosome"/>
</dbReference>
<evidence type="ECO:0000313" key="9">
    <source>
        <dbReference type="EMBL" id="ATX82240.1"/>
    </source>
</evidence>
<feature type="domain" description="DNA replication/recombination mediator RecO N-terminal" evidence="8">
    <location>
        <begin position="1"/>
        <end position="74"/>
    </location>
</feature>
<dbReference type="NCBIfam" id="TIGR00613">
    <property type="entry name" value="reco"/>
    <property type="match status" value="1"/>
</dbReference>
<dbReference type="Gene3D" id="1.20.1440.120">
    <property type="entry name" value="Recombination protein O, C-terminal domain"/>
    <property type="match status" value="1"/>
</dbReference>
<keyword evidence="5 7" id="KW-0234">DNA repair</keyword>
<dbReference type="SUPFAM" id="SSF57863">
    <property type="entry name" value="ArfGap/RecO-like zinc finger"/>
    <property type="match status" value="1"/>
</dbReference>
<comment type="similarity">
    <text evidence="1 7">Belongs to the RecO family.</text>
</comment>
<evidence type="ECO:0000256" key="1">
    <source>
        <dbReference type="ARBA" id="ARBA00007452"/>
    </source>
</evidence>
<dbReference type="InterPro" id="IPR022572">
    <property type="entry name" value="DNA_rep/recomb_RecO_N"/>
</dbReference>
<evidence type="ECO:0000256" key="6">
    <source>
        <dbReference type="ARBA" id="ARBA00033409"/>
    </source>
</evidence>
<dbReference type="KEGG" id="mfn:Ga0123462_1377"/>
<evidence type="ECO:0000259" key="8">
    <source>
        <dbReference type="Pfam" id="PF11967"/>
    </source>
</evidence>
<evidence type="ECO:0000256" key="2">
    <source>
        <dbReference type="ARBA" id="ARBA00021310"/>
    </source>
</evidence>
<dbReference type="Gene3D" id="6.20.220.20">
    <property type="entry name" value="Recombination protein O, zinc-binding domain"/>
    <property type="match status" value="1"/>
</dbReference>
<proteinExistence type="inferred from homology"/>
<organism evidence="9 10">
    <name type="scientific">Mariprofundus ferrinatatus</name>
    <dbReference type="NCBI Taxonomy" id="1921087"/>
    <lineage>
        <taxon>Bacteria</taxon>
        <taxon>Pseudomonadati</taxon>
        <taxon>Pseudomonadota</taxon>
        <taxon>Candidatius Mariprofundia</taxon>
        <taxon>Mariprofundales</taxon>
        <taxon>Mariprofundaceae</taxon>
        <taxon>Mariprofundus</taxon>
    </lineage>
</organism>